<evidence type="ECO:0000313" key="1">
    <source>
        <dbReference type="EMBL" id="MCY1078439.1"/>
    </source>
</evidence>
<dbReference type="InterPro" id="IPR050509">
    <property type="entry name" value="CoA-transferase_III"/>
</dbReference>
<dbReference type="Gene3D" id="3.40.50.10540">
    <property type="entry name" value="Crotonobetainyl-coa:carnitine coa-transferase, domain 1"/>
    <property type="match status" value="2"/>
</dbReference>
<dbReference type="Pfam" id="PF02515">
    <property type="entry name" value="CoA_transf_3"/>
    <property type="match status" value="1"/>
</dbReference>
<protein>
    <submittedName>
        <fullName evidence="1">CoA transferase</fullName>
    </submittedName>
</protein>
<gene>
    <name evidence="1" type="ORF">OV287_28580</name>
</gene>
<sequence length="499" mass="53744">MTQASTPVALTQALSRAVRTPLEHDRFDIHAELTALLAEVGFSPEDCGGEVRFNGLDPLMPSVVRLGGSAALGLAQQSVVAAKLWRMRGGAGQNISIELAQAIRRLAPATERKWELLNGYPASIPDPVITSYLDFFPTRDGRTVLPANIYPGIKSKMLEVLDCADNPQALRRAIARHDADALETLGEEQGIVMAKIRSLEEFLETEAYAYLANRPLIEIEKIADSAPEPLPTHGLQPLSGIRALGMGHVIAGAGIGRSLASLGADVLNVWRPRQTEHDAIYCTANVGMRSTRLEPREKRGAAHLRALLEQADIFFANRRPRLLTELGLDLQTATKIRPGLIHVTVSTHGEGGPWAKRVGFDQVAGAVTGMVVAEGTLEKPKLPPTGIVNDYLVAWLGATGAMVALARRATEGGSYRVHVSLSRAALWILSLGLFDKGYVKSVAGTAGAHALIDPELFTARTSCGVYQGVTENVFMSATPRRFETVLVPRGSSDAVWLPR</sequence>
<comment type="caution">
    <text evidence="1">The sequence shown here is derived from an EMBL/GenBank/DDBJ whole genome shotgun (WGS) entry which is preliminary data.</text>
</comment>
<dbReference type="InterPro" id="IPR044855">
    <property type="entry name" value="CoA-Trfase_III_dom3_sf"/>
</dbReference>
<dbReference type="EMBL" id="JAPNKA010000001">
    <property type="protein sequence ID" value="MCY1078439.1"/>
    <property type="molecule type" value="Genomic_DNA"/>
</dbReference>
<evidence type="ECO:0000313" key="2">
    <source>
        <dbReference type="Proteomes" id="UP001207654"/>
    </source>
</evidence>
<keyword evidence="1" id="KW-0808">Transferase</keyword>
<dbReference type="RefSeq" id="WP_267537221.1">
    <property type="nucleotide sequence ID" value="NZ_JAPNKA010000001.1"/>
</dbReference>
<proteinExistence type="predicted"/>
<dbReference type="PANTHER" id="PTHR48228">
    <property type="entry name" value="SUCCINYL-COA--D-CITRAMALATE COA-TRANSFERASE"/>
    <property type="match status" value="1"/>
</dbReference>
<dbReference type="SUPFAM" id="SSF89796">
    <property type="entry name" value="CoA-transferase family III (CaiB/BaiF)"/>
    <property type="match status" value="2"/>
</dbReference>
<keyword evidence="2" id="KW-1185">Reference proteome</keyword>
<dbReference type="InterPro" id="IPR023606">
    <property type="entry name" value="CoA-Trfase_III_dom_1_sf"/>
</dbReference>
<dbReference type="Gene3D" id="3.30.1540.10">
    <property type="entry name" value="formyl-coa transferase, domain 3"/>
    <property type="match status" value="1"/>
</dbReference>
<reference evidence="1 2" key="1">
    <citation type="submission" date="2022-11" db="EMBL/GenBank/DDBJ databases">
        <title>Minimal conservation of predation-associated metabolite biosynthetic gene clusters underscores biosynthetic potential of Myxococcota including descriptions for ten novel species: Archangium lansinium sp. nov., Myxococcus landrumus sp. nov., Nannocystis bai.</title>
        <authorList>
            <person name="Ahearne A."/>
            <person name="Stevens C."/>
            <person name="Phillips K."/>
        </authorList>
    </citation>
    <scope>NUCLEOTIDE SEQUENCE [LARGE SCALE GENOMIC DNA]</scope>
    <source>
        <strain evidence="1 2">MIWBW</strain>
    </source>
</reference>
<dbReference type="GO" id="GO:0016740">
    <property type="term" value="F:transferase activity"/>
    <property type="evidence" value="ECO:0007669"/>
    <property type="project" value="UniProtKB-KW"/>
</dbReference>
<organism evidence="1 2">
    <name type="scientific">Archangium lansingense</name>
    <dbReference type="NCBI Taxonomy" id="2995310"/>
    <lineage>
        <taxon>Bacteria</taxon>
        <taxon>Pseudomonadati</taxon>
        <taxon>Myxococcota</taxon>
        <taxon>Myxococcia</taxon>
        <taxon>Myxococcales</taxon>
        <taxon>Cystobacterineae</taxon>
        <taxon>Archangiaceae</taxon>
        <taxon>Archangium</taxon>
    </lineage>
</organism>
<accession>A0ABT4AB23</accession>
<dbReference type="Proteomes" id="UP001207654">
    <property type="component" value="Unassembled WGS sequence"/>
</dbReference>
<name>A0ABT4AB23_9BACT</name>
<dbReference type="InterPro" id="IPR003673">
    <property type="entry name" value="CoA-Trfase_fam_III"/>
</dbReference>
<dbReference type="PANTHER" id="PTHR48228:SF4">
    <property type="entry name" value="BLR3030 PROTEIN"/>
    <property type="match status" value="1"/>
</dbReference>